<evidence type="ECO:0000259" key="7">
    <source>
        <dbReference type="Pfam" id="PF13193"/>
    </source>
</evidence>
<dbReference type="SUPFAM" id="SSF56801">
    <property type="entry name" value="Acetyl-CoA synthetase-like"/>
    <property type="match status" value="1"/>
</dbReference>
<dbReference type="Pfam" id="PF16177">
    <property type="entry name" value="ACAS_N"/>
    <property type="match status" value="1"/>
</dbReference>
<comment type="caution">
    <text evidence="9">The sequence shown here is derived from an EMBL/GenBank/DDBJ whole genome shotgun (WGS) entry which is preliminary data.</text>
</comment>
<sequence length="659" mass="73723">MSEDKFSCILEAKHSVPPNVTPEQFKKMYKESIENPDKFWLEQAKKYFEFYKEGDKICDCDAEEGRVKWFSGYYTNTCNNVLDRHLEVRGDCNALIWEGNEPDTHESFTYRQLHQHVCKMANVLKKMGVKKGDRVCLYMPMRPEAVFAILACYRIGAIHVNVYSSLSVEALIVRLQESGSSIVLTADEDVSGRKRDALKEKVNAALKECPDVRHTLVFHYTGLEYESLESDVVYDDIVKEVDDVCECEPMECNEPIFCIFSSGSTSKPKGIVHTAAFALYVALVIHLQQDLHSSSPDNPHNDISWCMGNIGWIASPAYGVLGPLANGACTLLYEGDLMYPTPSRVWDIVDKHKVTAVFTQPTLLRMQRALGEKWIAHTSRESLRTLVLGGEPMSETLWRWVYEVICRDGMAVPHHIWGQSEAAYLCVITGVCRLKAGGVIPFLGMEPVLVDDAGCEIEGEGTGTLLLKKIWPGCVVGCWGNEEAYMDAYWRKYPGYYFTGDSASRDKEGLYTIIGRVDDVIKTGYAHRIGTTEVENTIVSHPAVAEVAAVGCPHPIMGRGLYLFVRLFPKVSPSEAIKKQFSDLLEKKIGHIAKPSAVQWVSGLPKTLSGKMMRRICRNIANGSSDYGDISGLANPEIIPLLVKDRIVVGEEDEEDEDE</sequence>
<dbReference type="Proteomes" id="UP001057375">
    <property type="component" value="Unassembled WGS sequence"/>
</dbReference>
<name>A0ABQ5K0H2_9EUKA</name>
<dbReference type="Pfam" id="PF00501">
    <property type="entry name" value="AMP-binding"/>
    <property type="match status" value="1"/>
</dbReference>
<evidence type="ECO:0000256" key="5">
    <source>
        <dbReference type="ARBA" id="ARBA00022840"/>
    </source>
</evidence>
<keyword evidence="5" id="KW-0067">ATP-binding</keyword>
<protein>
    <recommendedName>
        <fullName evidence="2">acetate--CoA ligase</fullName>
        <ecNumber evidence="2">6.2.1.1</ecNumber>
    </recommendedName>
</protein>
<dbReference type="InterPro" id="IPR045851">
    <property type="entry name" value="AMP-bd_C_sf"/>
</dbReference>
<organism evidence="9 10">
    <name type="scientific">Aduncisulcus paluster</name>
    <dbReference type="NCBI Taxonomy" id="2918883"/>
    <lineage>
        <taxon>Eukaryota</taxon>
        <taxon>Metamonada</taxon>
        <taxon>Carpediemonas-like organisms</taxon>
        <taxon>Aduncisulcus</taxon>
    </lineage>
</organism>
<keyword evidence="4" id="KW-0547">Nucleotide-binding</keyword>
<evidence type="ECO:0000256" key="4">
    <source>
        <dbReference type="ARBA" id="ARBA00022741"/>
    </source>
</evidence>
<dbReference type="InterPro" id="IPR000873">
    <property type="entry name" value="AMP-dep_synth/lig_dom"/>
</dbReference>
<evidence type="ECO:0000313" key="9">
    <source>
        <dbReference type="EMBL" id="GKT24446.1"/>
    </source>
</evidence>
<dbReference type="PANTHER" id="PTHR24095:SF14">
    <property type="entry name" value="ACETYL-COENZYME A SYNTHETASE 1"/>
    <property type="match status" value="1"/>
</dbReference>
<evidence type="ECO:0000256" key="2">
    <source>
        <dbReference type="ARBA" id="ARBA00013275"/>
    </source>
</evidence>
<evidence type="ECO:0000313" key="10">
    <source>
        <dbReference type="Proteomes" id="UP001057375"/>
    </source>
</evidence>
<evidence type="ECO:0000259" key="6">
    <source>
        <dbReference type="Pfam" id="PF00501"/>
    </source>
</evidence>
<dbReference type="Pfam" id="PF13193">
    <property type="entry name" value="AMP-binding_C"/>
    <property type="match status" value="1"/>
</dbReference>
<reference evidence="9" key="1">
    <citation type="submission" date="2022-03" db="EMBL/GenBank/DDBJ databases">
        <title>Draft genome sequence of Aduncisulcus paluster, a free-living microaerophilic Fornicata.</title>
        <authorList>
            <person name="Yuyama I."/>
            <person name="Kume K."/>
            <person name="Tamura T."/>
            <person name="Inagaki Y."/>
            <person name="Hashimoto T."/>
        </authorList>
    </citation>
    <scope>NUCLEOTIDE SEQUENCE</scope>
    <source>
        <strain evidence="9">NY0171</strain>
    </source>
</reference>
<dbReference type="InterPro" id="IPR032387">
    <property type="entry name" value="ACAS_N"/>
</dbReference>
<feature type="domain" description="AMP-binding enzyme C-terminal" evidence="7">
    <location>
        <begin position="533"/>
        <end position="611"/>
    </location>
</feature>
<feature type="domain" description="AMP-dependent synthetase/ligase" evidence="6">
    <location>
        <begin position="83"/>
        <end position="468"/>
    </location>
</feature>
<dbReference type="EC" id="6.2.1.1" evidence="2"/>
<evidence type="ECO:0000256" key="1">
    <source>
        <dbReference type="ARBA" id="ARBA00006432"/>
    </source>
</evidence>
<dbReference type="Gene3D" id="3.40.50.12780">
    <property type="entry name" value="N-terminal domain of ligase-like"/>
    <property type="match status" value="1"/>
</dbReference>
<feature type="domain" description="Acetyl-coenzyme A synthetase N-terminal" evidence="8">
    <location>
        <begin position="26"/>
        <end position="81"/>
    </location>
</feature>
<dbReference type="InterPro" id="IPR025110">
    <property type="entry name" value="AMP-bd_C"/>
</dbReference>
<dbReference type="PANTHER" id="PTHR24095">
    <property type="entry name" value="ACETYL-COENZYME A SYNTHETASE"/>
    <property type="match status" value="1"/>
</dbReference>
<keyword evidence="10" id="KW-1185">Reference proteome</keyword>
<dbReference type="Gene3D" id="3.30.300.30">
    <property type="match status" value="1"/>
</dbReference>
<dbReference type="EMBL" id="BQXS01012525">
    <property type="protein sequence ID" value="GKT24446.1"/>
    <property type="molecule type" value="Genomic_DNA"/>
</dbReference>
<gene>
    <name evidence="9" type="ORF">ADUPG1_012735</name>
</gene>
<evidence type="ECO:0000259" key="8">
    <source>
        <dbReference type="Pfam" id="PF16177"/>
    </source>
</evidence>
<proteinExistence type="inferred from homology"/>
<keyword evidence="3" id="KW-0436">Ligase</keyword>
<comment type="similarity">
    <text evidence="1">Belongs to the ATP-dependent AMP-binding enzyme family.</text>
</comment>
<evidence type="ECO:0000256" key="3">
    <source>
        <dbReference type="ARBA" id="ARBA00022598"/>
    </source>
</evidence>
<accession>A0ABQ5K0H2</accession>
<dbReference type="InterPro" id="IPR042099">
    <property type="entry name" value="ANL_N_sf"/>
</dbReference>